<dbReference type="InterPro" id="IPR011598">
    <property type="entry name" value="bHLH_dom"/>
</dbReference>
<sequence length="92" mass="10245">MKVHTEMSLVDLPKGDIKRMGRKKSRAKGPKSLSILDKLQELVPNMSHGKKLTKLEIIQNVIDYILDLQIALETHPASRSPNAEASGTSQRL</sequence>
<name>A0AAQ4EQ55_AMBAM</name>
<accession>A0AAQ4EQ55</accession>
<dbReference type="Proteomes" id="UP001321473">
    <property type="component" value="Unassembled WGS sequence"/>
</dbReference>
<keyword evidence="8" id="KW-1185">Reference proteome</keyword>
<keyword evidence="4" id="KW-0804">Transcription</keyword>
<evidence type="ECO:0000256" key="3">
    <source>
        <dbReference type="ARBA" id="ARBA00023015"/>
    </source>
</evidence>
<dbReference type="SUPFAM" id="SSF47459">
    <property type="entry name" value="HLH, helix-loop-helix DNA-binding domain"/>
    <property type="match status" value="1"/>
</dbReference>
<dbReference type="PANTHER" id="PTHR11723:SF17">
    <property type="entry name" value="PROTEIN EXTRA-MACROCHAETAE"/>
    <property type="match status" value="1"/>
</dbReference>
<dbReference type="GO" id="GO:0030154">
    <property type="term" value="P:cell differentiation"/>
    <property type="evidence" value="ECO:0007669"/>
    <property type="project" value="TreeGrafter"/>
</dbReference>
<dbReference type="GO" id="GO:0005737">
    <property type="term" value="C:cytoplasm"/>
    <property type="evidence" value="ECO:0007669"/>
    <property type="project" value="InterPro"/>
</dbReference>
<evidence type="ECO:0000256" key="1">
    <source>
        <dbReference type="ARBA" id="ARBA00004123"/>
    </source>
</evidence>
<dbReference type="InterPro" id="IPR036638">
    <property type="entry name" value="HLH_DNA-bd_sf"/>
</dbReference>
<dbReference type="AlphaFoldDB" id="A0AAQ4EQ55"/>
<dbReference type="PANTHER" id="PTHR11723">
    <property type="entry name" value="DNA-BINDING PROTEIN INHIBITOR"/>
    <property type="match status" value="1"/>
</dbReference>
<dbReference type="GO" id="GO:0000122">
    <property type="term" value="P:negative regulation of transcription by RNA polymerase II"/>
    <property type="evidence" value="ECO:0007669"/>
    <property type="project" value="InterPro"/>
</dbReference>
<dbReference type="InterPro" id="IPR026052">
    <property type="entry name" value="DNA-bd_prot-inh"/>
</dbReference>
<dbReference type="Pfam" id="PF00010">
    <property type="entry name" value="HLH"/>
    <property type="match status" value="1"/>
</dbReference>
<gene>
    <name evidence="7" type="ORF">V5799_029765</name>
</gene>
<comment type="caution">
    <text evidence="7">The sequence shown here is derived from an EMBL/GenBank/DDBJ whole genome shotgun (WGS) entry which is preliminary data.</text>
</comment>
<dbReference type="PROSITE" id="PS50888">
    <property type="entry name" value="BHLH"/>
    <property type="match status" value="1"/>
</dbReference>
<dbReference type="EMBL" id="JARKHS020012448">
    <property type="protein sequence ID" value="KAK8776892.1"/>
    <property type="molecule type" value="Genomic_DNA"/>
</dbReference>
<feature type="domain" description="BHLH" evidence="6">
    <location>
        <begin position="16"/>
        <end position="68"/>
    </location>
</feature>
<dbReference type="GO" id="GO:0032922">
    <property type="term" value="P:circadian regulation of gene expression"/>
    <property type="evidence" value="ECO:0007669"/>
    <property type="project" value="TreeGrafter"/>
</dbReference>
<evidence type="ECO:0000256" key="2">
    <source>
        <dbReference type="ARBA" id="ARBA00022491"/>
    </source>
</evidence>
<evidence type="ECO:0000313" key="8">
    <source>
        <dbReference type="Proteomes" id="UP001321473"/>
    </source>
</evidence>
<evidence type="ECO:0000313" key="7">
    <source>
        <dbReference type="EMBL" id="KAK8776892.1"/>
    </source>
</evidence>
<reference evidence="7 8" key="1">
    <citation type="journal article" date="2023" name="Arcadia Sci">
        <title>De novo assembly of a long-read Amblyomma americanum tick genome.</title>
        <authorList>
            <person name="Chou S."/>
            <person name="Poskanzer K.E."/>
            <person name="Rollins M."/>
            <person name="Thuy-Boun P.S."/>
        </authorList>
    </citation>
    <scope>NUCLEOTIDE SEQUENCE [LARGE SCALE GENOMIC DNA]</scope>
    <source>
        <strain evidence="7">F_SG_1</strain>
        <tissue evidence="7">Salivary glands</tissue>
    </source>
</reference>
<evidence type="ECO:0000259" key="6">
    <source>
        <dbReference type="PROSITE" id="PS50888"/>
    </source>
</evidence>
<comment type="subcellular location">
    <subcellularLocation>
        <location evidence="1">Nucleus</location>
    </subcellularLocation>
</comment>
<keyword evidence="3" id="KW-0805">Transcription regulation</keyword>
<organism evidence="7 8">
    <name type="scientific">Amblyomma americanum</name>
    <name type="common">Lone star tick</name>
    <dbReference type="NCBI Taxonomy" id="6943"/>
    <lineage>
        <taxon>Eukaryota</taxon>
        <taxon>Metazoa</taxon>
        <taxon>Ecdysozoa</taxon>
        <taxon>Arthropoda</taxon>
        <taxon>Chelicerata</taxon>
        <taxon>Arachnida</taxon>
        <taxon>Acari</taxon>
        <taxon>Parasitiformes</taxon>
        <taxon>Ixodida</taxon>
        <taxon>Ixodoidea</taxon>
        <taxon>Ixodidae</taxon>
        <taxon>Amblyomminae</taxon>
        <taxon>Amblyomma</taxon>
    </lineage>
</organism>
<dbReference type="GO" id="GO:0005634">
    <property type="term" value="C:nucleus"/>
    <property type="evidence" value="ECO:0007669"/>
    <property type="project" value="UniProtKB-SubCell"/>
</dbReference>
<keyword evidence="5" id="KW-0539">Nucleus</keyword>
<keyword evidence="2" id="KW-0678">Repressor</keyword>
<evidence type="ECO:0000256" key="5">
    <source>
        <dbReference type="ARBA" id="ARBA00023242"/>
    </source>
</evidence>
<evidence type="ECO:0000256" key="4">
    <source>
        <dbReference type="ARBA" id="ARBA00023163"/>
    </source>
</evidence>
<proteinExistence type="predicted"/>
<protein>
    <recommendedName>
        <fullName evidence="6">BHLH domain-containing protein</fullName>
    </recommendedName>
</protein>
<dbReference type="Gene3D" id="4.10.280.10">
    <property type="entry name" value="Helix-loop-helix DNA-binding domain"/>
    <property type="match status" value="1"/>
</dbReference>
<dbReference type="GO" id="GO:0046983">
    <property type="term" value="F:protein dimerization activity"/>
    <property type="evidence" value="ECO:0007669"/>
    <property type="project" value="InterPro"/>
</dbReference>